<evidence type="ECO:0000313" key="1">
    <source>
        <dbReference type="EMBL" id="ROR90674.1"/>
    </source>
</evidence>
<protein>
    <submittedName>
        <fullName evidence="1">Uncharacterized protein</fullName>
    </submittedName>
</protein>
<evidence type="ECO:0000313" key="2">
    <source>
        <dbReference type="Proteomes" id="UP000281738"/>
    </source>
</evidence>
<sequence length="247" mass="26114">MGTRRGAGSYDSPVSSLPVSAVLATWLDAVRAGHVGPDDLADAVRGEDPRHLVVGLPDREVAELVELPGALRGPVSLALPVPGDLTGLGGPPALNHAALESGQAVLAGSVALVPELDARSVVWRAHRAAPAPYVDERESASELRLALATVTQRLVDLDVASWSPEVPDLLMNLRHRPPLPLPPVLDPRRRETLERAALCLDVVDAARADEGGALSTHEVARRREALADLDRAARRAVVGACTGRHDR</sequence>
<proteinExistence type="predicted"/>
<reference evidence="1 2" key="1">
    <citation type="submission" date="2018-11" db="EMBL/GenBank/DDBJ databases">
        <title>Sequencing the genomes of 1000 actinobacteria strains.</title>
        <authorList>
            <person name="Klenk H.-P."/>
        </authorList>
    </citation>
    <scope>NUCLEOTIDE SEQUENCE [LARGE SCALE GENOMIC DNA]</scope>
    <source>
        <strain evidence="1 2">DSM 12652</strain>
    </source>
</reference>
<comment type="caution">
    <text evidence="1">The sequence shown here is derived from an EMBL/GenBank/DDBJ whole genome shotgun (WGS) entry which is preliminary data.</text>
</comment>
<dbReference type="Proteomes" id="UP000281738">
    <property type="component" value="Unassembled WGS sequence"/>
</dbReference>
<organism evidence="1 2">
    <name type="scientific">Nocardioides aurantiacus</name>
    <dbReference type="NCBI Taxonomy" id="86796"/>
    <lineage>
        <taxon>Bacteria</taxon>
        <taxon>Bacillati</taxon>
        <taxon>Actinomycetota</taxon>
        <taxon>Actinomycetes</taxon>
        <taxon>Propionibacteriales</taxon>
        <taxon>Nocardioidaceae</taxon>
        <taxon>Nocardioides</taxon>
    </lineage>
</organism>
<dbReference type="EMBL" id="RKHO01000001">
    <property type="protein sequence ID" value="ROR90674.1"/>
    <property type="molecule type" value="Genomic_DNA"/>
</dbReference>
<accession>A0A3N2CTZ5</accession>
<gene>
    <name evidence="1" type="ORF">EDD33_1521</name>
</gene>
<name>A0A3N2CTZ5_9ACTN</name>
<dbReference type="AlphaFoldDB" id="A0A3N2CTZ5"/>
<keyword evidence="2" id="KW-1185">Reference proteome</keyword>